<evidence type="ECO:0000313" key="2">
    <source>
        <dbReference type="Proteomes" id="UP000619238"/>
    </source>
</evidence>
<gene>
    <name evidence="1" type="ORF">H2O64_09245</name>
</gene>
<sequence>MITDNSMIINEVINIAETDSWRITSYIDSGQDETTDFTNYDFTFQSDGTLIATNSTDQVAGIWSVTDSNSNDDSSSDDDIDFNINFNVATTSVFFDLNDDWDIVSYTSTTISLQDVSGGNGGTDTLVFQKN</sequence>
<dbReference type="Proteomes" id="UP000619238">
    <property type="component" value="Unassembled WGS sequence"/>
</dbReference>
<reference evidence="1 2" key="1">
    <citation type="submission" date="2020-07" db="EMBL/GenBank/DDBJ databases">
        <title>Description of Kordia aestuariivivens sp. nov., isolated from a tidal flat.</title>
        <authorList>
            <person name="Park S."/>
            <person name="Yoon J.-H."/>
        </authorList>
    </citation>
    <scope>NUCLEOTIDE SEQUENCE [LARGE SCALE GENOMIC DNA]</scope>
    <source>
        <strain evidence="1 2">YSTF-M3</strain>
    </source>
</reference>
<comment type="caution">
    <text evidence="1">The sequence shown here is derived from an EMBL/GenBank/DDBJ whole genome shotgun (WGS) entry which is preliminary data.</text>
</comment>
<proteinExistence type="predicted"/>
<keyword evidence="2" id="KW-1185">Reference proteome</keyword>
<dbReference type="EMBL" id="JACGWS010000005">
    <property type="protein sequence ID" value="MBC8754854.1"/>
    <property type="molecule type" value="Genomic_DNA"/>
</dbReference>
<name>A0ABR7Q8G6_9FLAO</name>
<organism evidence="1 2">
    <name type="scientific">Kordia aestuariivivens</name>
    <dbReference type="NCBI Taxonomy" id="2759037"/>
    <lineage>
        <taxon>Bacteria</taxon>
        <taxon>Pseudomonadati</taxon>
        <taxon>Bacteroidota</taxon>
        <taxon>Flavobacteriia</taxon>
        <taxon>Flavobacteriales</taxon>
        <taxon>Flavobacteriaceae</taxon>
        <taxon>Kordia</taxon>
    </lineage>
</organism>
<protein>
    <submittedName>
        <fullName evidence="1">Uncharacterized protein</fullName>
    </submittedName>
</protein>
<accession>A0ABR7Q8G6</accession>
<evidence type="ECO:0000313" key="1">
    <source>
        <dbReference type="EMBL" id="MBC8754854.1"/>
    </source>
</evidence>